<name>A0A022W375_TRIRU</name>
<dbReference type="AlphaFoldDB" id="A0A022W375"/>
<evidence type="ECO:0008006" key="2">
    <source>
        <dbReference type="Google" id="ProtNLM"/>
    </source>
</evidence>
<dbReference type="Gene3D" id="3.40.50.150">
    <property type="entry name" value="Vaccinia Virus protein VP39"/>
    <property type="match status" value="1"/>
</dbReference>
<protein>
    <recommendedName>
        <fullName evidence="2">Methyltransferase type 11 domain-containing protein</fullName>
    </recommendedName>
</protein>
<dbReference type="EMBL" id="KK207841">
    <property type="protein sequence ID" value="EZF52802.1"/>
    <property type="molecule type" value="Genomic_DNA"/>
</dbReference>
<reference evidence="1" key="1">
    <citation type="submission" date="2014-02" db="EMBL/GenBank/DDBJ databases">
        <title>The Genome Sequence of Trichophyton rubrum (morphotype fischeri) CBS 288.86.</title>
        <authorList>
            <consortium name="The Broad Institute Genomics Platform"/>
            <person name="Cuomo C.A."/>
            <person name="White T.C."/>
            <person name="Graser Y."/>
            <person name="Martinez-Rossi N."/>
            <person name="Heitman J."/>
            <person name="Young S.K."/>
            <person name="Zeng Q."/>
            <person name="Gargeya S."/>
            <person name="Abouelleil A."/>
            <person name="Alvarado L."/>
            <person name="Chapman S.B."/>
            <person name="Gainer-Dewar J."/>
            <person name="Goldberg J."/>
            <person name="Griggs A."/>
            <person name="Gujja S."/>
            <person name="Hansen M."/>
            <person name="Howarth C."/>
            <person name="Imamovic A."/>
            <person name="Larimer J."/>
            <person name="Martinez D."/>
            <person name="Murphy C."/>
            <person name="Pearson M.D."/>
            <person name="Persinoti G."/>
            <person name="Poon T."/>
            <person name="Priest M."/>
            <person name="Roberts A.D."/>
            <person name="Saif S."/>
            <person name="Shea T.D."/>
            <person name="Sykes S.N."/>
            <person name="Wortman J."/>
            <person name="Nusbaum C."/>
            <person name="Birren B."/>
        </authorList>
    </citation>
    <scope>NUCLEOTIDE SEQUENCE [LARGE SCALE GENOMIC DNA]</scope>
    <source>
        <strain evidence="1">CBS 288.86</strain>
    </source>
</reference>
<organism evidence="1">
    <name type="scientific">Trichophyton rubrum CBS 288.86</name>
    <dbReference type="NCBI Taxonomy" id="1215330"/>
    <lineage>
        <taxon>Eukaryota</taxon>
        <taxon>Fungi</taxon>
        <taxon>Dikarya</taxon>
        <taxon>Ascomycota</taxon>
        <taxon>Pezizomycotina</taxon>
        <taxon>Eurotiomycetes</taxon>
        <taxon>Eurotiomycetidae</taxon>
        <taxon>Onygenales</taxon>
        <taxon>Arthrodermataceae</taxon>
        <taxon>Trichophyton</taxon>
    </lineage>
</organism>
<dbReference type="SUPFAM" id="SSF53335">
    <property type="entry name" value="S-adenosyl-L-methionine-dependent methyltransferases"/>
    <property type="match status" value="1"/>
</dbReference>
<dbReference type="HOGENOM" id="CLU_037990_6_1_1"/>
<evidence type="ECO:0000313" key="1">
    <source>
        <dbReference type="EMBL" id="EZF52802.1"/>
    </source>
</evidence>
<dbReference type="PANTHER" id="PTHR45036:SF1">
    <property type="entry name" value="METHYLTRANSFERASE LIKE 7A"/>
    <property type="match status" value="1"/>
</dbReference>
<dbReference type="Pfam" id="PF13489">
    <property type="entry name" value="Methyltransf_23"/>
    <property type="match status" value="1"/>
</dbReference>
<dbReference type="PANTHER" id="PTHR45036">
    <property type="entry name" value="METHYLTRANSFERASE LIKE 7B"/>
    <property type="match status" value="1"/>
</dbReference>
<proteinExistence type="predicted"/>
<dbReference type="InterPro" id="IPR029063">
    <property type="entry name" value="SAM-dependent_MTases_sf"/>
</dbReference>
<accession>A0A022W375</accession>
<gene>
    <name evidence="1" type="ORF">H103_04171</name>
</gene>
<dbReference type="InterPro" id="IPR052356">
    <property type="entry name" value="Thiol_S-MT"/>
</dbReference>
<sequence>MPTLVERINELAEPGYLGVSAAYSFMTVMLETILRGQLLAPIFNMQEIKDEAFSRFWIDFSTARANGDPNAPAPEPAGSSLLIPPLLAHADGVVLDIGPGTGTQTPLFTNPNLRVMYGAEPCVGLHKDLYAKVESCGLASKYRVLHCGAQPESLLPALKKAGALNDETNEGKGLFDTIVCIRVLCSVHTPEKTVKSLYDLLKPGGKMLVCEHVVNPWTTAKGSWVARFVQAIYGLSGWSFFMGGCNLDRDTERTLRAVADVDGGWGSVDLDLSFTSGPLPYISGTLVKRG</sequence>
<dbReference type="CDD" id="cd02440">
    <property type="entry name" value="AdoMet_MTases"/>
    <property type="match status" value="1"/>
</dbReference>
<dbReference type="OrthoDB" id="540004at2759"/>
<dbReference type="Proteomes" id="UP000023758">
    <property type="component" value="Unassembled WGS sequence"/>
</dbReference>